<organism evidence="2 3">
    <name type="scientific">Comamonas squillarum</name>
    <dbReference type="NCBI Taxonomy" id="2977320"/>
    <lineage>
        <taxon>Bacteria</taxon>
        <taxon>Pseudomonadati</taxon>
        <taxon>Pseudomonadota</taxon>
        <taxon>Betaproteobacteria</taxon>
        <taxon>Burkholderiales</taxon>
        <taxon>Comamonadaceae</taxon>
        <taxon>Comamonas</taxon>
    </lineage>
</organism>
<gene>
    <name evidence="2" type="ORF">N4T19_09615</name>
</gene>
<dbReference type="RefSeq" id="WP_116925815.1">
    <property type="nucleotide sequence ID" value="NZ_CP104377.1"/>
</dbReference>
<evidence type="ECO:0000256" key="1">
    <source>
        <dbReference type="SAM" id="MobiDB-lite"/>
    </source>
</evidence>
<reference evidence="2" key="1">
    <citation type="submission" date="2022-09" db="EMBL/GenBank/DDBJ databases">
        <title>Bacterial diversity in gut of crayfish and pufferfish.</title>
        <authorList>
            <person name="Huang Y."/>
        </authorList>
    </citation>
    <scope>NUCLEOTIDE SEQUENCE</scope>
    <source>
        <strain evidence="2">PR12</strain>
    </source>
</reference>
<sequence>MAKPNYQYEKRQRELEKKKKKEEKALRKASGHASDTPDGADGDAPEQEPATGADSSGAPAQDKPAD</sequence>
<evidence type="ECO:0000313" key="3">
    <source>
        <dbReference type="Proteomes" id="UP001058290"/>
    </source>
</evidence>
<proteinExistence type="predicted"/>
<dbReference type="Proteomes" id="UP001058290">
    <property type="component" value="Chromosome"/>
</dbReference>
<name>A0ABY6A5X2_9BURK</name>
<feature type="region of interest" description="Disordered" evidence="1">
    <location>
        <begin position="1"/>
        <end position="66"/>
    </location>
</feature>
<keyword evidence="3" id="KW-1185">Reference proteome</keyword>
<dbReference type="EMBL" id="CP104377">
    <property type="protein sequence ID" value="UXC20339.1"/>
    <property type="molecule type" value="Genomic_DNA"/>
</dbReference>
<feature type="compositionally biased region" description="Basic and acidic residues" evidence="1">
    <location>
        <begin position="8"/>
        <end position="26"/>
    </location>
</feature>
<evidence type="ECO:0000313" key="2">
    <source>
        <dbReference type="EMBL" id="UXC20339.1"/>
    </source>
</evidence>
<protein>
    <submittedName>
        <fullName evidence="2">Uncharacterized protein</fullName>
    </submittedName>
</protein>
<accession>A0ABY6A5X2</accession>